<sequence>MNANLNKRVRIAHIGNLSEAPGETKEQHDEVYDVIRKTLDNVNKTEKTILSYQQLQEFKKAISQHNGKTNNCSSILTNRKKKRNTSKQPKPFLPEKVFPLMKECQKNWKFLKKNRCIPKPRAHVNITSTPLQKPRDNVISRPPPKPRNHVNATPSPSFKPAQSVKAFTSEPNSNKYCNNSQLPNLKVTEQSFKENNIEEFEHRKQQIECEEQTLNNSDLDYDSEYEKFVQKHKPAKRKAKFSSKSNKSSRIHKVKKSKQRKNCKINVDEKISKITSKPLSDTDDCSETEMKISNKNNLRNKHTQSAKPKQDFTKKSKKNIVQKNNESYYNLKHTFDASAHCDSSDFSEYEDMIADSSSEENLNDNRNNTKHSETENLILKCKIPCYVLMERDSIIDQMAIFLHNDNHSVMNQLIPSTCVTDEDDCIIIEESVKSVLQNSEALEFPSTSRCNSNYNASEKLSNAKLESMLPNTSSCEQNQYASTGERIFNQDTQIQQASEISFSSKTTASSNSYSLSNDTDNSFPKILSKDLNGMQYSVDKNVNSSETEDCIIICENTGYNSSQKESSRTNDAENSLGTFKEHLNVLNRKMISIASNPRTHQMILDKNIEESTLNVKILSVETLDKTKASEIIDLSDENEEIKFESVYSDIEIICLDSPSLSAQNVSEKVTKVHVSENNLHMKEIVKELGSETPDKTDSHVKTNIYCSNELPKSGGKDNELLERNLKTNRNKQKEISKTSDKVSDVKSDNAKIFELLSSIDFDCIKKVLNSTPSIDMNKMENVNDSLIEISKPCESHVKSNKSIDSYSMKNPKVLIDSNFIKDQPTTNENVSANCVKITVDEILEIDSLRKYPEHSLKKDFTLPKENKIKCSIRNESNRQSSSSVPEFSKNIEKEGSNLKDAINLQSNNLYSDDECQIILHKSSTGTSSTSSENSFNNHIQLKEDNVTCLINKSHKIPVDCKSSETTIISSQNADINVSQASSFNKVVEQKVSSFEVSKKHSEISKLKHESFLLPENTKLENNAKIEKDNVLDELDLIATKSIFNIDENKRPTIMPLLNLYKSEYKKYKAIKCTEKNVSAGLKLLEENQAKKLKHISSSIKNLVKHDSCFEKVFHKCENFQIDSKFDLKNEKKDLREKIPSFMSETNLSFSEDIKNENCGSDESIKIFHPSVVESAAEVVRTKSSGSSKDLEVYNHLINSICAECGKQALAACSGCAKVYYCSEDCGIVNWNKGHYSTCGR</sequence>
<dbReference type="OrthoDB" id="6429994at2759"/>
<keyword evidence="2 4" id="KW-0863">Zinc-finger</keyword>
<dbReference type="Proteomes" id="UP000886998">
    <property type="component" value="Unassembled WGS sequence"/>
</dbReference>
<evidence type="ECO:0000256" key="4">
    <source>
        <dbReference type="PROSITE-ProRule" id="PRU00134"/>
    </source>
</evidence>
<dbReference type="InterPro" id="IPR002893">
    <property type="entry name" value="Znf_MYND"/>
</dbReference>
<dbReference type="PROSITE" id="PS50865">
    <property type="entry name" value="ZF_MYND_2"/>
    <property type="match status" value="1"/>
</dbReference>
<accession>A0A8X6XTM9</accession>
<evidence type="ECO:0000256" key="5">
    <source>
        <dbReference type="SAM" id="Coils"/>
    </source>
</evidence>
<evidence type="ECO:0000313" key="8">
    <source>
        <dbReference type="EMBL" id="GFY59136.1"/>
    </source>
</evidence>
<comment type="caution">
    <text evidence="8">The sequence shown here is derived from an EMBL/GenBank/DDBJ whole genome shotgun (WGS) entry which is preliminary data.</text>
</comment>
<dbReference type="GO" id="GO:0008270">
    <property type="term" value="F:zinc ion binding"/>
    <property type="evidence" value="ECO:0007669"/>
    <property type="project" value="UniProtKB-KW"/>
</dbReference>
<feature type="domain" description="MYND-type" evidence="7">
    <location>
        <begin position="1201"/>
        <end position="1238"/>
    </location>
</feature>
<evidence type="ECO:0000256" key="1">
    <source>
        <dbReference type="ARBA" id="ARBA00022723"/>
    </source>
</evidence>
<evidence type="ECO:0000256" key="3">
    <source>
        <dbReference type="ARBA" id="ARBA00022833"/>
    </source>
</evidence>
<dbReference type="PROSITE" id="PS01360">
    <property type="entry name" value="ZF_MYND_1"/>
    <property type="match status" value="1"/>
</dbReference>
<organism evidence="8 9">
    <name type="scientific">Trichonephila inaurata madagascariensis</name>
    <dbReference type="NCBI Taxonomy" id="2747483"/>
    <lineage>
        <taxon>Eukaryota</taxon>
        <taxon>Metazoa</taxon>
        <taxon>Ecdysozoa</taxon>
        <taxon>Arthropoda</taxon>
        <taxon>Chelicerata</taxon>
        <taxon>Arachnida</taxon>
        <taxon>Araneae</taxon>
        <taxon>Araneomorphae</taxon>
        <taxon>Entelegynae</taxon>
        <taxon>Araneoidea</taxon>
        <taxon>Nephilidae</taxon>
        <taxon>Trichonephila</taxon>
        <taxon>Trichonephila inaurata</taxon>
    </lineage>
</organism>
<reference evidence="8" key="1">
    <citation type="submission" date="2020-08" db="EMBL/GenBank/DDBJ databases">
        <title>Multicomponent nature underlies the extraordinary mechanical properties of spider dragline silk.</title>
        <authorList>
            <person name="Kono N."/>
            <person name="Nakamura H."/>
            <person name="Mori M."/>
            <person name="Yoshida Y."/>
            <person name="Ohtoshi R."/>
            <person name="Malay A.D."/>
            <person name="Moran D.A.P."/>
            <person name="Tomita M."/>
            <person name="Numata K."/>
            <person name="Arakawa K."/>
        </authorList>
    </citation>
    <scope>NUCLEOTIDE SEQUENCE</scope>
</reference>
<feature type="compositionally biased region" description="Polar residues" evidence="6">
    <location>
        <begin position="66"/>
        <end position="77"/>
    </location>
</feature>
<gene>
    <name evidence="8" type="primary">AVEN_92165_1</name>
    <name evidence="8" type="ORF">TNIN_473871</name>
</gene>
<evidence type="ECO:0000313" key="9">
    <source>
        <dbReference type="Proteomes" id="UP000886998"/>
    </source>
</evidence>
<dbReference type="Pfam" id="PF01753">
    <property type="entry name" value="zf-MYND"/>
    <property type="match status" value="1"/>
</dbReference>
<evidence type="ECO:0000256" key="2">
    <source>
        <dbReference type="ARBA" id="ARBA00022771"/>
    </source>
</evidence>
<name>A0A8X6XTM9_9ARAC</name>
<feature type="region of interest" description="Disordered" evidence="6">
    <location>
        <begin position="232"/>
        <end position="261"/>
    </location>
</feature>
<dbReference type="SUPFAM" id="SSF144232">
    <property type="entry name" value="HIT/MYND zinc finger-like"/>
    <property type="match status" value="1"/>
</dbReference>
<feature type="coiled-coil region" evidence="5">
    <location>
        <begin position="190"/>
        <end position="217"/>
    </location>
</feature>
<protein>
    <submittedName>
        <fullName evidence="8">MYND-type domain-containing protein</fullName>
    </submittedName>
</protein>
<keyword evidence="9" id="KW-1185">Reference proteome</keyword>
<feature type="region of interest" description="Disordered" evidence="6">
    <location>
        <begin position="126"/>
        <end position="161"/>
    </location>
</feature>
<keyword evidence="1" id="KW-0479">Metal-binding</keyword>
<proteinExistence type="predicted"/>
<dbReference type="AlphaFoldDB" id="A0A8X6XTM9"/>
<keyword evidence="3" id="KW-0862">Zinc</keyword>
<evidence type="ECO:0000259" key="7">
    <source>
        <dbReference type="PROSITE" id="PS50865"/>
    </source>
</evidence>
<keyword evidence="5" id="KW-0175">Coiled coil</keyword>
<dbReference type="Gene3D" id="6.10.140.2220">
    <property type="match status" value="1"/>
</dbReference>
<dbReference type="EMBL" id="BMAV01012443">
    <property type="protein sequence ID" value="GFY59136.1"/>
    <property type="molecule type" value="Genomic_DNA"/>
</dbReference>
<feature type="region of interest" description="Disordered" evidence="6">
    <location>
        <begin position="66"/>
        <end position="92"/>
    </location>
</feature>
<evidence type="ECO:0000256" key="6">
    <source>
        <dbReference type="SAM" id="MobiDB-lite"/>
    </source>
</evidence>